<keyword evidence="5" id="KW-0752">Steroid biosynthesis</keyword>
<reference evidence="19 20" key="1">
    <citation type="submission" date="2023-01" db="EMBL/GenBank/DDBJ databases">
        <title>Analysis of 21 Apiospora genomes using comparative genomics revels a genus with tremendous synthesis potential of carbohydrate active enzymes and secondary metabolites.</title>
        <authorList>
            <person name="Sorensen T."/>
        </authorList>
    </citation>
    <scope>NUCLEOTIDE SEQUENCE [LARGE SCALE GENOMIC DNA]</scope>
    <source>
        <strain evidence="19 20">CBS 117206</strain>
    </source>
</reference>
<dbReference type="GO" id="GO:0006696">
    <property type="term" value="P:ergosterol biosynthetic process"/>
    <property type="evidence" value="ECO:0007669"/>
    <property type="project" value="UniProtKB-ARBA"/>
</dbReference>
<keyword evidence="8" id="KW-0443">Lipid metabolism</keyword>
<proteinExistence type="inferred from homology"/>
<evidence type="ECO:0000256" key="1">
    <source>
        <dbReference type="ARBA" id="ARBA00004406"/>
    </source>
</evidence>
<protein>
    <recommendedName>
        <fullName evidence="12">Sterol-4-alpha-carboxylate 3-dehydrogenase ERG26, decarboxylating</fullName>
    </recommendedName>
    <alternativeName>
        <fullName evidence="15 16">C-3 Sterol dehydrogenase ERG26</fullName>
    </alternativeName>
    <alternativeName>
        <fullName evidence="13 14">C-4 decarboxylase ERG26</fullName>
    </alternativeName>
    <alternativeName>
        <fullName evidence="11">Sterol-4-alpha-carboxylate 3-dehydrogenase erg26, decarboxylating</fullName>
    </alternativeName>
</protein>
<comment type="subcellular location">
    <subcellularLocation>
        <location evidence="1">Endoplasmic reticulum membrane</location>
        <topology evidence="1">Peripheral membrane protein</topology>
    </subcellularLocation>
</comment>
<dbReference type="InterPro" id="IPR002225">
    <property type="entry name" value="3Beta_OHSteriod_DH/Estase"/>
</dbReference>
<evidence type="ECO:0000256" key="7">
    <source>
        <dbReference type="ARBA" id="ARBA00023027"/>
    </source>
</evidence>
<organism evidence="19 20">
    <name type="scientific">Apiospora kogelbergensis</name>
    <dbReference type="NCBI Taxonomy" id="1337665"/>
    <lineage>
        <taxon>Eukaryota</taxon>
        <taxon>Fungi</taxon>
        <taxon>Dikarya</taxon>
        <taxon>Ascomycota</taxon>
        <taxon>Pezizomycotina</taxon>
        <taxon>Sordariomycetes</taxon>
        <taxon>Xylariomycetidae</taxon>
        <taxon>Amphisphaeriales</taxon>
        <taxon>Apiosporaceae</taxon>
        <taxon>Apiospora</taxon>
    </lineage>
</organism>
<keyword evidence="6" id="KW-0560">Oxidoreductase</keyword>
<keyword evidence="17" id="KW-1133">Transmembrane helix</keyword>
<dbReference type="AlphaFoldDB" id="A0AAW0Q793"/>
<comment type="caution">
    <text evidence="19">The sequence shown here is derived from an EMBL/GenBank/DDBJ whole genome shotgun (WGS) entry which is preliminary data.</text>
</comment>
<comment type="subunit">
    <text evidence="10">Heterotetramer of ERG25, ERG26, ERG27 and ERG28. ERG28 acts as a scaffold to tether ERG27 and other 4,4-demethylation-related enzymes, forming a demethylation enzyme complex, in the endoplasmic reticulum.</text>
</comment>
<evidence type="ECO:0000256" key="2">
    <source>
        <dbReference type="ARBA" id="ARBA00009219"/>
    </source>
</evidence>
<accession>A0AAW0Q793</accession>
<feature type="domain" description="3-beta hydroxysteroid dehydrogenase/isomerase" evidence="18">
    <location>
        <begin position="17"/>
        <end position="293"/>
    </location>
</feature>
<sequence length="377" mass="41776">MATEKSQQQKLSLGRVVVIGGCGFLGHHVVNLLLRSWSCSHVCVLDMQCTKNRRPASDNVEYVDANITDPDQLLKEFGRIKPDVVIHTASPPAQGSGNVSHDLFRRVNIEGTRNVVTACQQTGVKALVFTSSASIMSDNKNDLINASEAHPVIRGKAQSEYYSETKAEAESIALAANRSETAPNLLTASIRPSGIFGEGDMQAIYHMVNIYEQGKHNVQIGENENLFDFTYVENVAHAHLLAARALLVTAAAETQPLDHERVDGEAFLVTNGEPVYFWDFTRAVWRAAGSDKGPGSAWTLARETGLMLGFLSEVYFGIVRKPATFNRQRIIYSCMTRYYDITKARRRLGYEPLVSLSEGVKRAVAWTLEQKKKEKKV</sequence>
<comment type="similarity">
    <text evidence="2">Belongs to the 3-beta-HSD family.</text>
</comment>
<evidence type="ECO:0000259" key="18">
    <source>
        <dbReference type="Pfam" id="PF01073"/>
    </source>
</evidence>
<evidence type="ECO:0000256" key="8">
    <source>
        <dbReference type="ARBA" id="ARBA00023098"/>
    </source>
</evidence>
<keyword evidence="4" id="KW-0256">Endoplasmic reticulum</keyword>
<dbReference type="GO" id="GO:0005789">
    <property type="term" value="C:endoplasmic reticulum membrane"/>
    <property type="evidence" value="ECO:0007669"/>
    <property type="project" value="UniProtKB-SubCell"/>
</dbReference>
<evidence type="ECO:0000256" key="3">
    <source>
        <dbReference type="ARBA" id="ARBA00022516"/>
    </source>
</evidence>
<dbReference type="FunFam" id="3.40.50.720:FF:000346">
    <property type="entry name" value="C-3 sterol dehydrogenase/C-4 decarboxylase"/>
    <property type="match status" value="1"/>
</dbReference>
<evidence type="ECO:0000256" key="13">
    <source>
        <dbReference type="ARBA" id="ARBA00081267"/>
    </source>
</evidence>
<evidence type="ECO:0000256" key="16">
    <source>
        <dbReference type="ARBA" id="ARBA00082106"/>
    </source>
</evidence>
<dbReference type="Proteomes" id="UP001392437">
    <property type="component" value="Unassembled WGS sequence"/>
</dbReference>
<dbReference type="SUPFAM" id="SSF51735">
    <property type="entry name" value="NAD(P)-binding Rossmann-fold domains"/>
    <property type="match status" value="1"/>
</dbReference>
<evidence type="ECO:0000256" key="9">
    <source>
        <dbReference type="ARBA" id="ARBA00023136"/>
    </source>
</evidence>
<dbReference type="PANTHER" id="PTHR43245:SF51">
    <property type="entry name" value="SHORT CHAIN DEHYDROGENASE_REDUCTASE FAMILY 42E, MEMBER 2"/>
    <property type="match status" value="1"/>
</dbReference>
<keyword evidence="9 17" id="KW-0472">Membrane</keyword>
<keyword evidence="7" id="KW-0520">NAD</keyword>
<evidence type="ECO:0000256" key="5">
    <source>
        <dbReference type="ARBA" id="ARBA00022955"/>
    </source>
</evidence>
<dbReference type="PANTHER" id="PTHR43245">
    <property type="entry name" value="BIFUNCTIONAL POLYMYXIN RESISTANCE PROTEIN ARNA"/>
    <property type="match status" value="1"/>
</dbReference>
<evidence type="ECO:0000256" key="17">
    <source>
        <dbReference type="SAM" id="Phobius"/>
    </source>
</evidence>
<evidence type="ECO:0000256" key="4">
    <source>
        <dbReference type="ARBA" id="ARBA00022824"/>
    </source>
</evidence>
<evidence type="ECO:0000256" key="10">
    <source>
        <dbReference type="ARBA" id="ARBA00046995"/>
    </source>
</evidence>
<evidence type="ECO:0000256" key="11">
    <source>
        <dbReference type="ARBA" id="ARBA00067470"/>
    </source>
</evidence>
<dbReference type="Gene3D" id="3.40.50.720">
    <property type="entry name" value="NAD(P)-binding Rossmann-like Domain"/>
    <property type="match status" value="1"/>
</dbReference>
<evidence type="ECO:0000256" key="14">
    <source>
        <dbReference type="ARBA" id="ARBA00081397"/>
    </source>
</evidence>
<keyword evidence="3" id="KW-0444">Lipid biosynthesis</keyword>
<keyword evidence="20" id="KW-1185">Reference proteome</keyword>
<dbReference type="Pfam" id="PF01073">
    <property type="entry name" value="3Beta_HSD"/>
    <property type="match status" value="1"/>
</dbReference>
<evidence type="ECO:0000256" key="6">
    <source>
        <dbReference type="ARBA" id="ARBA00023002"/>
    </source>
</evidence>
<evidence type="ECO:0000256" key="12">
    <source>
        <dbReference type="ARBA" id="ARBA00067985"/>
    </source>
</evidence>
<gene>
    <name evidence="19" type="ORF">PG999_013392</name>
</gene>
<evidence type="ECO:0000313" key="19">
    <source>
        <dbReference type="EMBL" id="KAK8095370.1"/>
    </source>
</evidence>
<dbReference type="InterPro" id="IPR050177">
    <property type="entry name" value="Lipid_A_modif_metabolic_enz"/>
</dbReference>
<dbReference type="InterPro" id="IPR036291">
    <property type="entry name" value="NAD(P)-bd_dom_sf"/>
</dbReference>
<evidence type="ECO:0000256" key="15">
    <source>
        <dbReference type="ARBA" id="ARBA00081452"/>
    </source>
</evidence>
<feature type="transmembrane region" description="Helical" evidence="17">
    <location>
        <begin position="12"/>
        <end position="34"/>
    </location>
</feature>
<evidence type="ECO:0000313" key="20">
    <source>
        <dbReference type="Proteomes" id="UP001392437"/>
    </source>
</evidence>
<name>A0AAW0Q793_9PEZI</name>
<dbReference type="GO" id="GO:0000252">
    <property type="term" value="F:3-beta-hydroxysteroid dehydrogenase [NAD(P)+]/C4-decarboxylase activity"/>
    <property type="evidence" value="ECO:0007669"/>
    <property type="project" value="UniProtKB-ARBA"/>
</dbReference>
<dbReference type="EMBL" id="JAQQWP010000011">
    <property type="protein sequence ID" value="KAK8095370.1"/>
    <property type="molecule type" value="Genomic_DNA"/>
</dbReference>
<keyword evidence="17" id="KW-0812">Transmembrane</keyword>